<reference evidence="1 2" key="1">
    <citation type="submission" date="2019-04" db="EMBL/GenBank/DDBJ databases">
        <authorList>
            <consortium name="DOE Joint Genome Institute"/>
            <person name="Mondo S."/>
            <person name="Kjaerbolling I."/>
            <person name="Vesth T."/>
            <person name="Frisvad J.C."/>
            <person name="Nybo J.L."/>
            <person name="Theobald S."/>
            <person name="Kildgaard S."/>
            <person name="Isbrandt T."/>
            <person name="Kuo A."/>
            <person name="Sato A."/>
            <person name="Lyhne E.K."/>
            <person name="Kogle M.E."/>
            <person name="Wiebenga A."/>
            <person name="Kun R.S."/>
            <person name="Lubbers R.J."/>
            <person name="Makela M.R."/>
            <person name="Barry K."/>
            <person name="Chovatia M."/>
            <person name="Clum A."/>
            <person name="Daum C."/>
            <person name="Haridas S."/>
            <person name="He G."/>
            <person name="LaButti K."/>
            <person name="Lipzen A."/>
            <person name="Riley R."/>
            <person name="Salamov A."/>
            <person name="Simmons B.A."/>
            <person name="Magnuson J.K."/>
            <person name="Henrissat B."/>
            <person name="Mortensen U.H."/>
            <person name="Larsen T.O."/>
            <person name="Devries R.P."/>
            <person name="Grigoriev I.V."/>
            <person name="Machida M."/>
            <person name="Baker S.E."/>
            <person name="Andersen M.R."/>
            <person name="Cantor M.N."/>
            <person name="Hua S.X."/>
        </authorList>
    </citation>
    <scope>NUCLEOTIDE SEQUENCE [LARGE SCALE GENOMIC DNA]</scope>
    <source>
        <strain evidence="1 2">CBS 119388</strain>
    </source>
</reference>
<organism evidence="1 2">
    <name type="scientific">Aspergillus pseudonomiae</name>
    <dbReference type="NCBI Taxonomy" id="1506151"/>
    <lineage>
        <taxon>Eukaryota</taxon>
        <taxon>Fungi</taxon>
        <taxon>Dikarya</taxon>
        <taxon>Ascomycota</taxon>
        <taxon>Pezizomycotina</taxon>
        <taxon>Eurotiomycetes</taxon>
        <taxon>Eurotiomycetidae</taxon>
        <taxon>Eurotiales</taxon>
        <taxon>Aspergillaceae</taxon>
        <taxon>Aspergillus</taxon>
        <taxon>Aspergillus subgen. Circumdati</taxon>
    </lineage>
</organism>
<dbReference type="AlphaFoldDB" id="A0A5N7DRY8"/>
<accession>A0A5N7DRY8</accession>
<dbReference type="Proteomes" id="UP000325579">
    <property type="component" value="Unassembled WGS sequence"/>
</dbReference>
<proteinExistence type="predicted"/>
<evidence type="ECO:0008006" key="3">
    <source>
        <dbReference type="Google" id="ProtNLM"/>
    </source>
</evidence>
<name>A0A5N7DRY8_9EURO</name>
<dbReference type="EMBL" id="ML736744">
    <property type="protein sequence ID" value="KAE8408288.1"/>
    <property type="molecule type" value="Genomic_DNA"/>
</dbReference>
<protein>
    <recommendedName>
        <fullName evidence="3">Aminoglycoside phosphotransferase domain-containing protein</fullName>
    </recommendedName>
</protein>
<sequence length="284" mass="32415">MRPIFFPEDCWLGKTLEVSSPPSVWKLTEKIIEESEVISRKDMQELDCVPYARAEFKCCNTSNPDQQALIIIYLQLPAEESMYLSPSMRRREATDREVEEFDQLVKAYKCLQLHGCDFTPQFLGSSHERQDDDGLVPGGFLSCVIFTLVPGDFLGTGTVGCDFGGSGTPCVVLSLSQEDQKRCRETSIPDGMFWTLSAEERAVIRQQFESAFTILFNIGVDVWWGDLDNLSWDRRMQKLYFFGQFYLAEERPTWPKKDELLSWGLALSPIKPQGVECDESELIL</sequence>
<evidence type="ECO:0000313" key="1">
    <source>
        <dbReference type="EMBL" id="KAE8408288.1"/>
    </source>
</evidence>
<dbReference type="RefSeq" id="XP_031945607.1">
    <property type="nucleotide sequence ID" value="XM_032079694.1"/>
</dbReference>
<gene>
    <name evidence="1" type="ORF">BDV37DRAFT_192649</name>
</gene>
<keyword evidence="2" id="KW-1185">Reference proteome</keyword>
<evidence type="ECO:0000313" key="2">
    <source>
        <dbReference type="Proteomes" id="UP000325579"/>
    </source>
</evidence>
<dbReference type="OrthoDB" id="5401170at2759"/>
<dbReference type="GeneID" id="43664385"/>